<feature type="compositionally biased region" description="Basic and acidic residues" evidence="1">
    <location>
        <begin position="56"/>
        <end position="76"/>
    </location>
</feature>
<feature type="compositionally biased region" description="Basic and acidic residues" evidence="1">
    <location>
        <begin position="103"/>
        <end position="133"/>
    </location>
</feature>
<gene>
    <name evidence="2" type="ORF">AVDCRST_MAG52-2649</name>
</gene>
<dbReference type="AlphaFoldDB" id="A0A6J4IXC2"/>
<feature type="compositionally biased region" description="Basic residues" evidence="1">
    <location>
        <begin position="18"/>
        <end position="30"/>
    </location>
</feature>
<reference evidence="2" key="1">
    <citation type="submission" date="2020-02" db="EMBL/GenBank/DDBJ databases">
        <authorList>
            <person name="Meier V. D."/>
        </authorList>
    </citation>
    <scope>NUCLEOTIDE SEQUENCE</scope>
    <source>
        <strain evidence="2">AVDCRST_MAG52</strain>
    </source>
</reference>
<feature type="non-terminal residue" evidence="2">
    <location>
        <position position="1"/>
    </location>
</feature>
<evidence type="ECO:0000313" key="2">
    <source>
        <dbReference type="EMBL" id="CAA9262086.1"/>
    </source>
</evidence>
<name>A0A6J4IXC2_9ACTN</name>
<feature type="compositionally biased region" description="Basic residues" evidence="1">
    <location>
        <begin position="82"/>
        <end position="98"/>
    </location>
</feature>
<accession>A0A6J4IXC2</accession>
<proteinExistence type="predicted"/>
<feature type="compositionally biased region" description="Basic residues" evidence="1">
    <location>
        <begin position="147"/>
        <end position="159"/>
    </location>
</feature>
<feature type="non-terminal residue" evidence="2">
    <location>
        <position position="348"/>
    </location>
</feature>
<evidence type="ECO:0000256" key="1">
    <source>
        <dbReference type="SAM" id="MobiDB-lite"/>
    </source>
</evidence>
<protein>
    <submittedName>
        <fullName evidence="2">MCE-family protein MceC</fullName>
    </submittedName>
</protein>
<sequence length="348" mass="38227">ERQNGEVGQLPGQEPGGRRRSQPRCHRRPGVPRLQRAVTAAHRRRDGVHGPVLRGRGPEDRGHRAGGRCEGRRGREPLAGGRCRHRRDAHQGRLRRRPVGGGDPDRDRAGREVRGARPARLERAPVRRPDSRGAHRIALRRGGCVQRPRRDRAGHRHRAAGQLLRGAVGHLQRDPRRGPHLTRRARPALGHDRLAGRPAARPAHRHARRDAGAGRPQRRVHPADPRLQRAAARGPGPAGAHRLHPDDHPGPLASAAGSGRRQPRDAHPGAAAAVPGHRHPVPQPRGAGRDGEQAGTVRAAVHQRPGQRPLVRQLRERPAAHDRRLGRVQPGQRDAAHLVRHVLGRRGV</sequence>
<dbReference type="EMBL" id="CADCTN010000189">
    <property type="protein sequence ID" value="CAA9262086.1"/>
    <property type="molecule type" value="Genomic_DNA"/>
</dbReference>
<feature type="compositionally biased region" description="Low complexity" evidence="1">
    <location>
        <begin position="229"/>
        <end position="240"/>
    </location>
</feature>
<organism evidence="2">
    <name type="scientific">uncultured Blastococcus sp</name>
    <dbReference type="NCBI Taxonomy" id="217144"/>
    <lineage>
        <taxon>Bacteria</taxon>
        <taxon>Bacillati</taxon>
        <taxon>Actinomycetota</taxon>
        <taxon>Actinomycetes</taxon>
        <taxon>Geodermatophilales</taxon>
        <taxon>Geodermatophilaceae</taxon>
        <taxon>Blastococcus</taxon>
        <taxon>environmental samples</taxon>
    </lineage>
</organism>
<feature type="region of interest" description="Disordered" evidence="1">
    <location>
        <begin position="1"/>
        <end position="309"/>
    </location>
</feature>